<dbReference type="Proteomes" id="UP000531561">
    <property type="component" value="Unassembled WGS sequence"/>
</dbReference>
<dbReference type="RefSeq" id="XP_037193326.1">
    <property type="nucleotide sequence ID" value="XM_037334792.1"/>
</dbReference>
<name>A0A8H6EJP7_9HELO</name>
<reference evidence="1 2" key="1">
    <citation type="journal article" date="2020" name="Phytopathology">
        <title>A high-quality genome resource of Botrytis fragariae, a new and rapidly spreading fungal pathogen causing strawberry gray mold in the U.S.A.</title>
        <authorList>
            <person name="Wu Y."/>
            <person name="Saski C.A."/>
            <person name="Schnabel G."/>
            <person name="Xiao S."/>
            <person name="Hu M."/>
        </authorList>
    </citation>
    <scope>NUCLEOTIDE SEQUENCE [LARGE SCALE GENOMIC DNA]</scope>
    <source>
        <strain evidence="1 2">BVB16</strain>
    </source>
</reference>
<dbReference type="OrthoDB" id="496981at2759"/>
<organism evidence="1 2">
    <name type="scientific">Botrytis fragariae</name>
    <dbReference type="NCBI Taxonomy" id="1964551"/>
    <lineage>
        <taxon>Eukaryota</taxon>
        <taxon>Fungi</taxon>
        <taxon>Dikarya</taxon>
        <taxon>Ascomycota</taxon>
        <taxon>Pezizomycotina</taxon>
        <taxon>Leotiomycetes</taxon>
        <taxon>Helotiales</taxon>
        <taxon>Sclerotiniaceae</taxon>
        <taxon>Botrytis</taxon>
    </lineage>
</organism>
<dbReference type="EMBL" id="JABFCT010000007">
    <property type="protein sequence ID" value="KAF5874380.1"/>
    <property type="molecule type" value="Genomic_DNA"/>
</dbReference>
<proteinExistence type="predicted"/>
<dbReference type="AlphaFoldDB" id="A0A8H6EJP7"/>
<dbReference type="GeneID" id="59258484"/>
<comment type="caution">
    <text evidence="1">The sequence shown here is derived from an EMBL/GenBank/DDBJ whole genome shotgun (WGS) entry which is preliminary data.</text>
</comment>
<protein>
    <submittedName>
        <fullName evidence="1">Putative phosphoglycerate mutase family protein</fullName>
    </submittedName>
</protein>
<evidence type="ECO:0000313" key="1">
    <source>
        <dbReference type="EMBL" id="KAF5874380.1"/>
    </source>
</evidence>
<accession>A0A8H6EJP7</accession>
<keyword evidence="2" id="KW-1185">Reference proteome</keyword>
<evidence type="ECO:0000313" key="2">
    <source>
        <dbReference type="Proteomes" id="UP000531561"/>
    </source>
</evidence>
<gene>
    <name evidence="1" type="ORF">Bfra_004385</name>
</gene>
<sequence>MDKEYLHKHFGEQVDFDKVEEGWNDKASGEWVPKSQMWNIPALKLALNGLRSTTTNVEVVIVSHGSVLRELTNGRGDWRSGEVRSYLIDDNGKPFLFLDKGGLEIHSQPTGPSILAKTLTHKPSESSEKAHAVKMKVVIQIVAKDTSKNTKEEILKVLKRCETDVDALFKIFQEELQPTKVEGGDIEGVKARPIIVLKQGPITKQPMRYQ</sequence>